<organism evidence="3 4">
    <name type="scientific">Leptolyngbya iicbica LK</name>
    <dbReference type="NCBI Taxonomy" id="2294035"/>
    <lineage>
        <taxon>Bacteria</taxon>
        <taxon>Bacillati</taxon>
        <taxon>Cyanobacteriota</taxon>
        <taxon>Cyanophyceae</taxon>
        <taxon>Leptolyngbyales</taxon>
        <taxon>Leptolyngbyaceae</taxon>
        <taxon>Leptolyngbya group</taxon>
        <taxon>Leptolyngbya</taxon>
        <taxon>Leptolyngbya iicbica</taxon>
    </lineage>
</organism>
<feature type="coiled-coil region" evidence="1">
    <location>
        <begin position="107"/>
        <end position="138"/>
    </location>
</feature>
<dbReference type="EMBL" id="QVFV01000010">
    <property type="protein sequence ID" value="RZM75056.1"/>
    <property type="molecule type" value="Genomic_DNA"/>
</dbReference>
<dbReference type="RefSeq" id="WP_063776176.1">
    <property type="nucleotide sequence ID" value="NZ_QVFV01000010.1"/>
</dbReference>
<accession>A0A4Q7E248</accession>
<dbReference type="Proteomes" id="UP000292459">
    <property type="component" value="Unassembled WGS sequence"/>
</dbReference>
<evidence type="ECO:0000256" key="2">
    <source>
        <dbReference type="SAM" id="MobiDB-lite"/>
    </source>
</evidence>
<name>A0A4Q7E248_9CYAN</name>
<evidence type="ECO:0000256" key="1">
    <source>
        <dbReference type="SAM" id="Coils"/>
    </source>
</evidence>
<feature type="region of interest" description="Disordered" evidence="2">
    <location>
        <begin position="189"/>
        <end position="239"/>
    </location>
</feature>
<dbReference type="AlphaFoldDB" id="A0A4Q7E248"/>
<keyword evidence="4" id="KW-1185">Reference proteome</keyword>
<dbReference type="SUPFAM" id="SSF58113">
    <property type="entry name" value="Apolipoprotein A-I"/>
    <property type="match status" value="1"/>
</dbReference>
<dbReference type="Gene3D" id="1.20.120.20">
    <property type="entry name" value="Apolipoprotein"/>
    <property type="match status" value="1"/>
</dbReference>
<evidence type="ECO:0000313" key="4">
    <source>
        <dbReference type="Proteomes" id="UP000292459"/>
    </source>
</evidence>
<protein>
    <recommendedName>
        <fullName evidence="5">DivIVA domain-containing protein</fullName>
    </recommendedName>
</protein>
<proteinExistence type="predicted"/>
<evidence type="ECO:0000313" key="3">
    <source>
        <dbReference type="EMBL" id="RZM75056.1"/>
    </source>
</evidence>
<comment type="caution">
    <text evidence="3">The sequence shown here is derived from an EMBL/GenBank/DDBJ whole genome shotgun (WGS) entry which is preliminary data.</text>
</comment>
<feature type="compositionally biased region" description="Basic residues" evidence="2">
    <location>
        <begin position="230"/>
        <end position="239"/>
    </location>
</feature>
<keyword evidence="1" id="KW-0175">Coiled coil</keyword>
<evidence type="ECO:0008006" key="5">
    <source>
        <dbReference type="Google" id="ProtNLM"/>
    </source>
</evidence>
<sequence length="239" mass="26952">MAGAPQEAAPHHDTVKRLDIQQSLNVLEELILESPRVPFSGRTLVDEDQLLEQLDRIRLNLPTVFQEAIQIVQQHDRIISQANQYAQEMMEAAEQEAARRVDDLGIVQQAENQARQVKQQLEQDCEALRSQTRTEIEQWQNAAEQYWEETRRSTEDECLALRQDADAYAADVLQSLEHKLSDMMRIVRNGRSSLPPGVGTVDTTARAQETTNAKSQGTALPTQADGSRTGRSRRNLPPS</sequence>
<dbReference type="OrthoDB" id="511915at2"/>
<gene>
    <name evidence="3" type="ORF">DYY88_22360</name>
</gene>
<feature type="compositionally biased region" description="Polar residues" evidence="2">
    <location>
        <begin position="201"/>
        <end position="226"/>
    </location>
</feature>
<reference evidence="3 4" key="1">
    <citation type="submission" date="2018-11" db="EMBL/GenBank/DDBJ databases">
        <title>Whole genome sequencing of an environmental sample.</title>
        <authorList>
            <person name="Sarangi A.N."/>
            <person name="Singh D."/>
            <person name="Tripathy S."/>
        </authorList>
    </citation>
    <scope>NUCLEOTIDE SEQUENCE [LARGE SCALE GENOMIC DNA]</scope>
    <source>
        <strain evidence="3 4">Lakshadweep</strain>
    </source>
</reference>